<protein>
    <submittedName>
        <fullName evidence="1">Uncharacterized protein</fullName>
    </submittedName>
</protein>
<name>A0ACB9F0H9_CICIN</name>
<dbReference type="EMBL" id="CM042011">
    <property type="protein sequence ID" value="KAI3764390.1"/>
    <property type="molecule type" value="Genomic_DNA"/>
</dbReference>
<sequence length="75" mass="8667">MSQASLDFFNESLCKIDEEKRKQVVVLLFLVRIISNPYALGGDLIAVFIQNTSRTKQKSSPFCLYPFTRNIDYNM</sequence>
<dbReference type="Proteomes" id="UP001055811">
    <property type="component" value="Linkage Group LG03"/>
</dbReference>
<evidence type="ECO:0000313" key="2">
    <source>
        <dbReference type="Proteomes" id="UP001055811"/>
    </source>
</evidence>
<reference evidence="2" key="1">
    <citation type="journal article" date="2022" name="Mol. Ecol. Resour.">
        <title>The genomes of chicory, endive, great burdock and yacon provide insights into Asteraceae palaeo-polyploidization history and plant inulin production.</title>
        <authorList>
            <person name="Fan W."/>
            <person name="Wang S."/>
            <person name="Wang H."/>
            <person name="Wang A."/>
            <person name="Jiang F."/>
            <person name="Liu H."/>
            <person name="Zhao H."/>
            <person name="Xu D."/>
            <person name="Zhang Y."/>
        </authorList>
    </citation>
    <scope>NUCLEOTIDE SEQUENCE [LARGE SCALE GENOMIC DNA]</scope>
    <source>
        <strain evidence="2">cv. Punajuju</strain>
    </source>
</reference>
<organism evidence="1 2">
    <name type="scientific">Cichorium intybus</name>
    <name type="common">Chicory</name>
    <dbReference type="NCBI Taxonomy" id="13427"/>
    <lineage>
        <taxon>Eukaryota</taxon>
        <taxon>Viridiplantae</taxon>
        <taxon>Streptophyta</taxon>
        <taxon>Embryophyta</taxon>
        <taxon>Tracheophyta</taxon>
        <taxon>Spermatophyta</taxon>
        <taxon>Magnoliopsida</taxon>
        <taxon>eudicotyledons</taxon>
        <taxon>Gunneridae</taxon>
        <taxon>Pentapetalae</taxon>
        <taxon>asterids</taxon>
        <taxon>campanulids</taxon>
        <taxon>Asterales</taxon>
        <taxon>Asteraceae</taxon>
        <taxon>Cichorioideae</taxon>
        <taxon>Cichorieae</taxon>
        <taxon>Cichoriinae</taxon>
        <taxon>Cichorium</taxon>
    </lineage>
</organism>
<proteinExistence type="predicted"/>
<evidence type="ECO:0000313" key="1">
    <source>
        <dbReference type="EMBL" id="KAI3764390.1"/>
    </source>
</evidence>
<accession>A0ACB9F0H9</accession>
<gene>
    <name evidence="1" type="ORF">L2E82_14397</name>
</gene>
<keyword evidence="2" id="KW-1185">Reference proteome</keyword>
<comment type="caution">
    <text evidence="1">The sequence shown here is derived from an EMBL/GenBank/DDBJ whole genome shotgun (WGS) entry which is preliminary data.</text>
</comment>
<reference evidence="1 2" key="2">
    <citation type="journal article" date="2022" name="Mol. Ecol. Resour.">
        <title>The genomes of chicory, endive, great burdock and yacon provide insights into Asteraceae paleo-polyploidization history and plant inulin production.</title>
        <authorList>
            <person name="Fan W."/>
            <person name="Wang S."/>
            <person name="Wang H."/>
            <person name="Wang A."/>
            <person name="Jiang F."/>
            <person name="Liu H."/>
            <person name="Zhao H."/>
            <person name="Xu D."/>
            <person name="Zhang Y."/>
        </authorList>
    </citation>
    <scope>NUCLEOTIDE SEQUENCE [LARGE SCALE GENOMIC DNA]</scope>
    <source>
        <strain evidence="2">cv. Punajuju</strain>
        <tissue evidence="1">Leaves</tissue>
    </source>
</reference>